<proteinExistence type="predicted"/>
<organism evidence="1 2">
    <name type="scientific">Weizmannia acidilactici</name>
    <dbReference type="NCBI Taxonomy" id="2607726"/>
    <lineage>
        <taxon>Bacteria</taxon>
        <taxon>Bacillati</taxon>
        <taxon>Bacillota</taxon>
        <taxon>Bacilli</taxon>
        <taxon>Bacillales</taxon>
        <taxon>Bacillaceae</taxon>
        <taxon>Heyndrickxia</taxon>
    </lineage>
</organism>
<accession>A0A5J4J448</accession>
<comment type="caution">
    <text evidence="1">The sequence shown here is derived from an EMBL/GenBank/DDBJ whole genome shotgun (WGS) entry which is preliminary data.</text>
</comment>
<gene>
    <name evidence="1" type="ORF">BpJC7_10750</name>
</gene>
<dbReference type="AlphaFoldDB" id="A0A5J4J448"/>
<dbReference type="EMBL" id="BKZQ01000010">
    <property type="protein sequence ID" value="GER69772.1"/>
    <property type="molecule type" value="Genomic_DNA"/>
</dbReference>
<evidence type="ECO:0000313" key="2">
    <source>
        <dbReference type="Proteomes" id="UP000391919"/>
    </source>
</evidence>
<reference evidence="1 2" key="1">
    <citation type="submission" date="2019-09" db="EMBL/GenBank/DDBJ databases">
        <title>Draft genome sequence of Bacillus sp. JC-7.</title>
        <authorList>
            <person name="Tanaka N."/>
            <person name="Shiwa Y."/>
            <person name="Fujita N."/>
            <person name="Tanasupawat S."/>
        </authorList>
    </citation>
    <scope>NUCLEOTIDE SEQUENCE [LARGE SCALE GENOMIC DNA]</scope>
    <source>
        <strain evidence="1 2">JC-7</strain>
    </source>
</reference>
<evidence type="ECO:0000313" key="1">
    <source>
        <dbReference type="EMBL" id="GER69772.1"/>
    </source>
</evidence>
<protein>
    <submittedName>
        <fullName evidence="1">Uncharacterized protein</fullName>
    </submittedName>
</protein>
<sequence length="69" mass="8063">MALSEMEKQKKHTGVNRRTRKFIRGQNIVMNFLFQQEVYFIVSKVRAPGLTDFEAKPHIHRCAAGFLIE</sequence>
<keyword evidence="2" id="KW-1185">Reference proteome</keyword>
<name>A0A5J4J448_9BACI</name>
<dbReference type="Proteomes" id="UP000391919">
    <property type="component" value="Unassembled WGS sequence"/>
</dbReference>